<proteinExistence type="predicted"/>
<name>A0ABV5W8Y2_9BACI</name>
<accession>A0ABV5W8Y2</accession>
<sequence length="45" mass="5019">MSKNRASDSNDSIQQQINKKQNEKDMEKAPGFGDKKLEGPNKPSV</sequence>
<protein>
    <submittedName>
        <fullName evidence="2">Uncharacterized protein</fullName>
    </submittedName>
</protein>
<evidence type="ECO:0000313" key="2">
    <source>
        <dbReference type="EMBL" id="MFB9757047.1"/>
    </source>
</evidence>
<comment type="caution">
    <text evidence="2">The sequence shown here is derived from an EMBL/GenBank/DDBJ whole genome shotgun (WGS) entry which is preliminary data.</text>
</comment>
<dbReference type="RefSeq" id="WP_165350646.1">
    <property type="nucleotide sequence ID" value="NZ_JAPCYI010000001.1"/>
</dbReference>
<organism evidence="2 3">
    <name type="scientific">Ectobacillus funiculus</name>
    <dbReference type="NCBI Taxonomy" id="137993"/>
    <lineage>
        <taxon>Bacteria</taxon>
        <taxon>Bacillati</taxon>
        <taxon>Bacillota</taxon>
        <taxon>Bacilli</taxon>
        <taxon>Bacillales</taxon>
        <taxon>Bacillaceae</taxon>
        <taxon>Ectobacillus</taxon>
    </lineage>
</organism>
<evidence type="ECO:0000313" key="3">
    <source>
        <dbReference type="Proteomes" id="UP001589609"/>
    </source>
</evidence>
<feature type="compositionally biased region" description="Basic and acidic residues" evidence="1">
    <location>
        <begin position="20"/>
        <end position="39"/>
    </location>
</feature>
<evidence type="ECO:0000256" key="1">
    <source>
        <dbReference type="SAM" id="MobiDB-lite"/>
    </source>
</evidence>
<dbReference type="EMBL" id="JBHMAF010000003">
    <property type="protein sequence ID" value="MFB9757047.1"/>
    <property type="molecule type" value="Genomic_DNA"/>
</dbReference>
<keyword evidence="3" id="KW-1185">Reference proteome</keyword>
<feature type="region of interest" description="Disordered" evidence="1">
    <location>
        <begin position="1"/>
        <end position="45"/>
    </location>
</feature>
<gene>
    <name evidence="2" type="ORF">ACFFMS_00560</name>
</gene>
<dbReference type="Proteomes" id="UP001589609">
    <property type="component" value="Unassembled WGS sequence"/>
</dbReference>
<reference evidence="2 3" key="1">
    <citation type="submission" date="2024-09" db="EMBL/GenBank/DDBJ databases">
        <authorList>
            <person name="Sun Q."/>
            <person name="Mori K."/>
        </authorList>
    </citation>
    <scope>NUCLEOTIDE SEQUENCE [LARGE SCALE GENOMIC DNA]</scope>
    <source>
        <strain evidence="2 3">JCM 11201</strain>
    </source>
</reference>